<feature type="transmembrane region" description="Helical" evidence="1">
    <location>
        <begin position="46"/>
        <end position="69"/>
    </location>
</feature>
<proteinExistence type="predicted"/>
<reference evidence="2 3" key="1">
    <citation type="submission" date="2019-03" db="EMBL/GenBank/DDBJ databases">
        <title>Genomic Encyclopedia of Type Strains, Phase IV (KMG-IV): sequencing the most valuable type-strain genomes for metagenomic binning, comparative biology and taxonomic classification.</title>
        <authorList>
            <person name="Goeker M."/>
        </authorList>
    </citation>
    <scope>NUCLEOTIDE SEQUENCE [LARGE SCALE GENOMIC DNA]</scope>
    <source>
        <strain evidence="2 3">DSM 15505</strain>
    </source>
</reference>
<comment type="caution">
    <text evidence="2">The sequence shown here is derived from an EMBL/GenBank/DDBJ whole genome shotgun (WGS) entry which is preliminary data.</text>
</comment>
<dbReference type="AlphaFoldDB" id="A0A4R7JXG2"/>
<dbReference type="EMBL" id="SOAX01000003">
    <property type="protein sequence ID" value="TDT41759.1"/>
    <property type="molecule type" value="Genomic_DNA"/>
</dbReference>
<name>A0A4R7JXG2_9GAMM</name>
<dbReference type="RefSeq" id="WP_133736102.1">
    <property type="nucleotide sequence ID" value="NZ_SOAX01000003.1"/>
</dbReference>
<feature type="transmembrane region" description="Helical" evidence="1">
    <location>
        <begin position="81"/>
        <end position="114"/>
    </location>
</feature>
<sequence>MTRAQRLNRPLFLLAVALLGLVLLAELGVAVVSPFLGESTGAVGWGIPALALLDAQLVFTALLMGAPLVFPESVTGRIQGISTFVAAIILVIACVTTGLAAFGLLTLLIGLLLAPPIGPGIYAAMGYASFPTGTAATTLSLIMLTKLVSCGVLVMAHPRFLENKGLVLMIGTSLLGTIVVSFLHGFPPGFVVSVADLIATIVVVILAVIWAIFALVLGGISVIKAVT</sequence>
<evidence type="ECO:0000313" key="2">
    <source>
        <dbReference type="EMBL" id="TDT41759.1"/>
    </source>
</evidence>
<keyword evidence="1" id="KW-0472">Membrane</keyword>
<dbReference type="Proteomes" id="UP000295830">
    <property type="component" value="Unassembled WGS sequence"/>
</dbReference>
<feature type="transmembrane region" description="Helical" evidence="1">
    <location>
        <begin position="198"/>
        <end position="223"/>
    </location>
</feature>
<keyword evidence="1" id="KW-1133">Transmembrane helix</keyword>
<evidence type="ECO:0000313" key="3">
    <source>
        <dbReference type="Proteomes" id="UP000295830"/>
    </source>
</evidence>
<keyword evidence="1" id="KW-0812">Transmembrane</keyword>
<gene>
    <name evidence="2" type="ORF">DES49_1861</name>
</gene>
<accession>A0A4R7JXG2</accession>
<keyword evidence="3" id="KW-1185">Reference proteome</keyword>
<protein>
    <submittedName>
        <fullName evidence="2">Uncharacterized protein</fullName>
    </submittedName>
</protein>
<dbReference type="OrthoDB" id="5109049at2"/>
<evidence type="ECO:0000256" key="1">
    <source>
        <dbReference type="SAM" id="Phobius"/>
    </source>
</evidence>
<organism evidence="2 3">
    <name type="scientific">Halospina denitrificans</name>
    <dbReference type="NCBI Taxonomy" id="332522"/>
    <lineage>
        <taxon>Bacteria</taxon>
        <taxon>Pseudomonadati</taxon>
        <taxon>Pseudomonadota</taxon>
        <taxon>Gammaproteobacteria</taxon>
        <taxon>Halospina</taxon>
    </lineage>
</organism>
<feature type="transmembrane region" description="Helical" evidence="1">
    <location>
        <begin position="166"/>
        <end position="186"/>
    </location>
</feature>